<evidence type="ECO:0000313" key="3">
    <source>
        <dbReference type="Proteomes" id="UP000236291"/>
    </source>
</evidence>
<dbReference type="STRING" id="57577.A0A2K3MGY8"/>
<dbReference type="AlphaFoldDB" id="A0A2K3MGY8"/>
<gene>
    <name evidence="2" type="ORF">L195_g046180</name>
</gene>
<dbReference type="EMBL" id="ASHM01061678">
    <property type="protein sequence ID" value="PNX90057.1"/>
    <property type="molecule type" value="Genomic_DNA"/>
</dbReference>
<proteinExistence type="predicted"/>
<keyword evidence="1" id="KW-0472">Membrane</keyword>
<dbReference type="InterPro" id="IPR027417">
    <property type="entry name" value="P-loop_NTPase"/>
</dbReference>
<keyword evidence="1" id="KW-0812">Transmembrane</keyword>
<evidence type="ECO:0000313" key="2">
    <source>
        <dbReference type="EMBL" id="PNX90057.1"/>
    </source>
</evidence>
<feature type="non-terminal residue" evidence="2">
    <location>
        <position position="1"/>
    </location>
</feature>
<dbReference type="SUPFAM" id="SSF52540">
    <property type="entry name" value="P-loop containing nucleoside triphosphate hydrolases"/>
    <property type="match status" value="1"/>
</dbReference>
<dbReference type="Gene3D" id="1.10.238.10">
    <property type="entry name" value="EF-hand"/>
    <property type="match status" value="1"/>
</dbReference>
<organism evidence="2 3">
    <name type="scientific">Trifolium pratense</name>
    <name type="common">Red clover</name>
    <dbReference type="NCBI Taxonomy" id="57577"/>
    <lineage>
        <taxon>Eukaryota</taxon>
        <taxon>Viridiplantae</taxon>
        <taxon>Streptophyta</taxon>
        <taxon>Embryophyta</taxon>
        <taxon>Tracheophyta</taxon>
        <taxon>Spermatophyta</taxon>
        <taxon>Magnoliopsida</taxon>
        <taxon>eudicotyledons</taxon>
        <taxon>Gunneridae</taxon>
        <taxon>Pentapetalae</taxon>
        <taxon>rosids</taxon>
        <taxon>fabids</taxon>
        <taxon>Fabales</taxon>
        <taxon>Fabaceae</taxon>
        <taxon>Papilionoideae</taxon>
        <taxon>50 kb inversion clade</taxon>
        <taxon>NPAAA clade</taxon>
        <taxon>Hologalegina</taxon>
        <taxon>IRL clade</taxon>
        <taxon>Trifolieae</taxon>
        <taxon>Trifolium</taxon>
    </lineage>
</organism>
<reference evidence="2 3" key="1">
    <citation type="journal article" date="2014" name="Am. J. Bot.">
        <title>Genome assembly and annotation for red clover (Trifolium pratense; Fabaceae).</title>
        <authorList>
            <person name="Istvanek J."/>
            <person name="Jaros M."/>
            <person name="Krenek A."/>
            <person name="Repkova J."/>
        </authorList>
    </citation>
    <scope>NUCLEOTIDE SEQUENCE [LARGE SCALE GENOMIC DNA]</scope>
    <source>
        <strain evidence="3">cv. Tatra</strain>
        <tissue evidence="2">Young leaves</tissue>
    </source>
</reference>
<name>A0A2K3MGY8_TRIPR</name>
<dbReference type="ExpressionAtlas" id="A0A2K3MGY8">
    <property type="expression patterns" value="baseline"/>
</dbReference>
<comment type="caution">
    <text evidence="2">The sequence shown here is derived from an EMBL/GenBank/DDBJ whole genome shotgun (WGS) entry which is preliminary data.</text>
</comment>
<keyword evidence="1" id="KW-1133">Transmembrane helix</keyword>
<evidence type="ECO:0000256" key="1">
    <source>
        <dbReference type="SAM" id="Phobius"/>
    </source>
</evidence>
<feature type="transmembrane region" description="Helical" evidence="1">
    <location>
        <begin position="6"/>
        <end position="24"/>
    </location>
</feature>
<accession>A0A2K3MGY8</accession>
<reference evidence="2 3" key="2">
    <citation type="journal article" date="2017" name="Front. Plant Sci.">
        <title>Gene Classification and Mining of Molecular Markers Useful in Red Clover (Trifolium pratense) Breeding.</title>
        <authorList>
            <person name="Istvanek J."/>
            <person name="Dluhosova J."/>
            <person name="Dluhos P."/>
            <person name="Patkova L."/>
            <person name="Nedelnik J."/>
            <person name="Repkova J."/>
        </authorList>
    </citation>
    <scope>NUCLEOTIDE SEQUENCE [LARGE SCALE GENOMIC DNA]</scope>
    <source>
        <strain evidence="3">cv. Tatra</strain>
        <tissue evidence="2">Young leaves</tissue>
    </source>
</reference>
<dbReference type="Proteomes" id="UP000236291">
    <property type="component" value="Unassembled WGS sequence"/>
</dbReference>
<protein>
    <submittedName>
        <fullName evidence="2">Mitochondrial rho GTPase 1-like protein</fullName>
    </submittedName>
</protein>
<sequence length="92" mass="9999">GIAEVGVMMISTTLVTLFFIFGPMKAGKSALLNSFIGRPYSVAYNSTNKDHYAVNVVDISRENKKYLVLRKIPEGVVTKLLANKESLASCTG</sequence>